<gene>
    <name evidence="5" type="ORF">ACFQMG_09180</name>
</gene>
<dbReference type="InterPro" id="IPR051915">
    <property type="entry name" value="Cellulose_Degrad_GH3"/>
</dbReference>
<accession>A0ABW2FR48</accession>
<evidence type="ECO:0000259" key="2">
    <source>
        <dbReference type="Pfam" id="PF00933"/>
    </source>
</evidence>
<dbReference type="InterPro" id="IPR017853">
    <property type="entry name" value="GH"/>
</dbReference>
<feature type="domain" description="Glycoside hydrolase family 3 N-terminal" evidence="2">
    <location>
        <begin position="40"/>
        <end position="374"/>
    </location>
</feature>
<dbReference type="PANTHER" id="PTHR30620">
    <property type="entry name" value="PERIPLASMIC BETA-GLUCOSIDASE-RELATED"/>
    <property type="match status" value="1"/>
</dbReference>
<dbReference type="PANTHER" id="PTHR30620:SF77">
    <property type="entry name" value="LYSOSOMAL BETA GLUCOSIDASE-LIKE"/>
    <property type="match status" value="1"/>
</dbReference>
<sequence>MSAQPPLVHHPDWPAVRSAVAPDEQIEQRVEEILRRMTPEEKVGQMIQPELAELTPEDVREYRIGSALNGAGIWPGGDRRATPGDWVKTVDRFWEAAESAYRGRGFRIPFMWATDAVHGHNNVFGATVFPHNIGLGAARDPRLLERIGAATAREIAATGMDWTFAPTVTTPRDRRWGRYYEGYAEDPEVVHGYAAAMVRGVQGAALDTGVTACIKHWVADGGTAQGGDRGTARCPEDLVRNIHAAGFLSGIAAGAQSVMVSFSSWEDPANYDHSPDWGEAYNHKLHGSRHLVTDVLKGRIGFDGIVISDWDAHAEVAGCTVGDAGYAIAAGIDVLMVAGREAWQSVHRTTLEHLRTGRIAPDRIDDAVRRVLRVKMRFGLWEAPRPADRAADPAVLGCPEHRALAREAVRKSLVLLKHRPGTLPLPRTSRVLVTGSGADDIRKQTGGWTLTWQGNDVTRDDLPGAQTVADAVRETVGDAHCTVDPFLESADPAAHDVAVVVIGEDAYAEMRGTIKPWGTLAYAGLKRSYARDLETLRRLRAAGSRVVTVFLTGRPLYTTEEINLSDAFVAAWLPGTEGGGVTDLLFAAPEGGPAHDFRGRLGFSWPRTARSHAANRIPPHIPGYRVPPEEQAPEGEHEPLFPYGHGLRLADPPTADDPLPEDTWQDDTPVPPAAGPVEVLGTPDSPFVWRIGGHNTWSRPHIAFDGVTDVLVVRAVPMARAGRPGGPALDLRFKGYPAFVYAQQPEGRPADLRGYAESGVVEFDVRVLEAPTAAFQLACHDDYPAQPGLDLTERLRALPAGRWATVAVPVAELGRIGSDLQHVDVPFMLYTEGTARIELADVRWRTA</sequence>
<evidence type="ECO:0000259" key="4">
    <source>
        <dbReference type="Pfam" id="PF18559"/>
    </source>
</evidence>
<reference evidence="6" key="1">
    <citation type="journal article" date="2019" name="Int. J. Syst. Evol. Microbiol.">
        <title>The Global Catalogue of Microorganisms (GCM) 10K type strain sequencing project: providing services to taxonomists for standard genome sequencing and annotation.</title>
        <authorList>
            <consortium name="The Broad Institute Genomics Platform"/>
            <consortium name="The Broad Institute Genome Sequencing Center for Infectious Disease"/>
            <person name="Wu L."/>
            <person name="Ma J."/>
        </authorList>
    </citation>
    <scope>NUCLEOTIDE SEQUENCE [LARGE SCALE GENOMIC DNA]</scope>
    <source>
        <strain evidence="6">CGMCC 1.12859</strain>
    </source>
</reference>
<dbReference type="SUPFAM" id="SSF52279">
    <property type="entry name" value="Beta-D-glucan exohydrolase, C-terminal domain"/>
    <property type="match status" value="1"/>
</dbReference>
<dbReference type="Gene3D" id="3.20.20.300">
    <property type="entry name" value="Glycoside hydrolase, family 3, N-terminal domain"/>
    <property type="match status" value="1"/>
</dbReference>
<dbReference type="InterPro" id="IPR041443">
    <property type="entry name" value="Exop_C"/>
</dbReference>
<keyword evidence="1 5" id="KW-0378">Hydrolase</keyword>
<evidence type="ECO:0000256" key="1">
    <source>
        <dbReference type="ARBA" id="ARBA00022801"/>
    </source>
</evidence>
<feature type="domain" description="Glycoside hydrolase family 3 C-terminal" evidence="3">
    <location>
        <begin position="413"/>
        <end position="647"/>
    </location>
</feature>
<dbReference type="PRINTS" id="PR00133">
    <property type="entry name" value="GLHYDRLASE3"/>
</dbReference>
<evidence type="ECO:0000313" key="5">
    <source>
        <dbReference type="EMBL" id="MFC7179735.1"/>
    </source>
</evidence>
<dbReference type="GO" id="GO:0016787">
    <property type="term" value="F:hydrolase activity"/>
    <property type="evidence" value="ECO:0007669"/>
    <property type="project" value="UniProtKB-KW"/>
</dbReference>
<dbReference type="EMBL" id="JBHTAJ010000013">
    <property type="protein sequence ID" value="MFC7179735.1"/>
    <property type="molecule type" value="Genomic_DNA"/>
</dbReference>
<dbReference type="InterPro" id="IPR002772">
    <property type="entry name" value="Glyco_hydro_3_C"/>
</dbReference>
<dbReference type="SUPFAM" id="SSF51445">
    <property type="entry name" value="(Trans)glycosidases"/>
    <property type="match status" value="1"/>
</dbReference>
<dbReference type="Pfam" id="PF01915">
    <property type="entry name" value="Glyco_hydro_3_C"/>
    <property type="match status" value="1"/>
</dbReference>
<keyword evidence="6" id="KW-1185">Reference proteome</keyword>
<dbReference type="InterPro" id="IPR036962">
    <property type="entry name" value="Glyco_hydro_3_N_sf"/>
</dbReference>
<evidence type="ECO:0000259" key="3">
    <source>
        <dbReference type="Pfam" id="PF01915"/>
    </source>
</evidence>
<feature type="domain" description="ExoP galactose-binding-like" evidence="4">
    <location>
        <begin position="728"/>
        <end position="844"/>
    </location>
</feature>
<protein>
    <submittedName>
        <fullName evidence="5">Glycoside hydrolase family 3 N-terminal domain-containing protein</fullName>
    </submittedName>
</protein>
<dbReference type="InterPro" id="IPR008979">
    <property type="entry name" value="Galactose-bd-like_sf"/>
</dbReference>
<dbReference type="Gene3D" id="2.60.120.430">
    <property type="entry name" value="Galactose-binding lectin"/>
    <property type="match status" value="1"/>
</dbReference>
<dbReference type="Gene3D" id="3.40.50.1700">
    <property type="entry name" value="Glycoside hydrolase family 3 C-terminal domain"/>
    <property type="match status" value="1"/>
</dbReference>
<dbReference type="InterPro" id="IPR001764">
    <property type="entry name" value="Glyco_hydro_3_N"/>
</dbReference>
<dbReference type="Pfam" id="PF00933">
    <property type="entry name" value="Glyco_hydro_3"/>
    <property type="match status" value="1"/>
</dbReference>
<name>A0ABW2FR48_9ACTN</name>
<dbReference type="Pfam" id="PF18559">
    <property type="entry name" value="Exop_C"/>
    <property type="match status" value="1"/>
</dbReference>
<dbReference type="InterPro" id="IPR036881">
    <property type="entry name" value="Glyco_hydro_3_C_sf"/>
</dbReference>
<dbReference type="Proteomes" id="UP001596435">
    <property type="component" value="Unassembled WGS sequence"/>
</dbReference>
<organism evidence="5 6">
    <name type="scientific">Kitasatospora paranensis</name>
    <dbReference type="NCBI Taxonomy" id="258053"/>
    <lineage>
        <taxon>Bacteria</taxon>
        <taxon>Bacillati</taxon>
        <taxon>Actinomycetota</taxon>
        <taxon>Actinomycetes</taxon>
        <taxon>Kitasatosporales</taxon>
        <taxon>Streptomycetaceae</taxon>
        <taxon>Kitasatospora</taxon>
    </lineage>
</organism>
<dbReference type="SUPFAM" id="SSF49785">
    <property type="entry name" value="Galactose-binding domain-like"/>
    <property type="match status" value="1"/>
</dbReference>
<dbReference type="RefSeq" id="WP_380230848.1">
    <property type="nucleotide sequence ID" value="NZ_JBHSVH010000002.1"/>
</dbReference>
<evidence type="ECO:0000313" key="6">
    <source>
        <dbReference type="Proteomes" id="UP001596435"/>
    </source>
</evidence>
<proteinExistence type="predicted"/>
<comment type="caution">
    <text evidence="5">The sequence shown here is derived from an EMBL/GenBank/DDBJ whole genome shotgun (WGS) entry which is preliminary data.</text>
</comment>